<evidence type="ECO:0000313" key="2">
    <source>
        <dbReference type="EMBL" id="RCN33683.1"/>
    </source>
</evidence>
<evidence type="ECO:0000256" key="1">
    <source>
        <dbReference type="SAM" id="Phobius"/>
    </source>
</evidence>
<dbReference type="STRING" id="29170.A0A368FNH4"/>
<feature type="transmembrane region" description="Helical" evidence="1">
    <location>
        <begin position="12"/>
        <end position="34"/>
    </location>
</feature>
<name>A0A368FNH4_ANCCA</name>
<sequence>MPELKSILTPKVAIPVVATVVLLVAASLVAIFYIRNPSVTDNLFSHDGETTPTPDDDHRVRVAKNLRTMKMHRNVCPSIN</sequence>
<keyword evidence="1" id="KW-0812">Transmembrane</keyword>
<accession>A0A368FNH4</accession>
<keyword evidence="1" id="KW-1133">Transmembrane helix</keyword>
<reference evidence="2 3" key="1">
    <citation type="submission" date="2014-10" db="EMBL/GenBank/DDBJ databases">
        <title>Draft genome of the hookworm Ancylostoma caninum.</title>
        <authorList>
            <person name="Mitreva M."/>
        </authorList>
    </citation>
    <scope>NUCLEOTIDE SEQUENCE [LARGE SCALE GENOMIC DNA]</scope>
    <source>
        <strain evidence="2 3">Baltimore</strain>
    </source>
</reference>
<keyword evidence="1" id="KW-0472">Membrane</keyword>
<dbReference type="OrthoDB" id="5826083at2759"/>
<protein>
    <submittedName>
        <fullName evidence="2">Uncharacterized protein</fullName>
    </submittedName>
</protein>
<proteinExistence type="predicted"/>
<gene>
    <name evidence="2" type="ORF">ANCCAN_20463</name>
</gene>
<dbReference type="EMBL" id="JOJR01000881">
    <property type="protein sequence ID" value="RCN33683.1"/>
    <property type="molecule type" value="Genomic_DNA"/>
</dbReference>
<comment type="caution">
    <text evidence="2">The sequence shown here is derived from an EMBL/GenBank/DDBJ whole genome shotgun (WGS) entry which is preliminary data.</text>
</comment>
<keyword evidence="3" id="KW-1185">Reference proteome</keyword>
<evidence type="ECO:0000313" key="3">
    <source>
        <dbReference type="Proteomes" id="UP000252519"/>
    </source>
</evidence>
<dbReference type="AlphaFoldDB" id="A0A368FNH4"/>
<dbReference type="Proteomes" id="UP000252519">
    <property type="component" value="Unassembled WGS sequence"/>
</dbReference>
<organism evidence="2 3">
    <name type="scientific">Ancylostoma caninum</name>
    <name type="common">Dog hookworm</name>
    <dbReference type="NCBI Taxonomy" id="29170"/>
    <lineage>
        <taxon>Eukaryota</taxon>
        <taxon>Metazoa</taxon>
        <taxon>Ecdysozoa</taxon>
        <taxon>Nematoda</taxon>
        <taxon>Chromadorea</taxon>
        <taxon>Rhabditida</taxon>
        <taxon>Rhabditina</taxon>
        <taxon>Rhabditomorpha</taxon>
        <taxon>Strongyloidea</taxon>
        <taxon>Ancylostomatidae</taxon>
        <taxon>Ancylostomatinae</taxon>
        <taxon>Ancylostoma</taxon>
    </lineage>
</organism>